<dbReference type="Proteomes" id="UP001189429">
    <property type="component" value="Unassembled WGS sequence"/>
</dbReference>
<dbReference type="PANTHER" id="PTHR10037:SF62">
    <property type="entry name" value="SODIUM CHANNEL PROTEIN 60E"/>
    <property type="match status" value="1"/>
</dbReference>
<evidence type="ECO:0000256" key="5">
    <source>
        <dbReference type="SAM" id="MobiDB-lite"/>
    </source>
</evidence>
<feature type="compositionally biased region" description="Polar residues" evidence="5">
    <location>
        <begin position="128"/>
        <end position="142"/>
    </location>
</feature>
<feature type="transmembrane region" description="Helical" evidence="6">
    <location>
        <begin position="340"/>
        <end position="364"/>
    </location>
</feature>
<dbReference type="EMBL" id="CAUYUJ010016817">
    <property type="protein sequence ID" value="CAK0869097.1"/>
    <property type="molecule type" value="Genomic_DNA"/>
</dbReference>
<evidence type="ECO:0000313" key="8">
    <source>
        <dbReference type="EMBL" id="CAK0869097.1"/>
    </source>
</evidence>
<dbReference type="Pfam" id="PF00520">
    <property type="entry name" value="Ion_trans"/>
    <property type="match status" value="1"/>
</dbReference>
<dbReference type="InterPro" id="IPR043203">
    <property type="entry name" value="VGCC_Ca_Na"/>
</dbReference>
<feature type="region of interest" description="Disordered" evidence="5">
    <location>
        <begin position="441"/>
        <end position="474"/>
    </location>
</feature>
<feature type="non-terminal residue" evidence="8">
    <location>
        <position position="1"/>
    </location>
</feature>
<keyword evidence="3 6" id="KW-1133">Transmembrane helix</keyword>
<organism evidence="8 9">
    <name type="scientific">Prorocentrum cordatum</name>
    <dbReference type="NCBI Taxonomy" id="2364126"/>
    <lineage>
        <taxon>Eukaryota</taxon>
        <taxon>Sar</taxon>
        <taxon>Alveolata</taxon>
        <taxon>Dinophyceae</taxon>
        <taxon>Prorocentrales</taxon>
        <taxon>Prorocentraceae</taxon>
        <taxon>Prorocentrum</taxon>
    </lineage>
</organism>
<proteinExistence type="predicted"/>
<feature type="compositionally biased region" description="Basic and acidic residues" evidence="5">
    <location>
        <begin position="443"/>
        <end position="452"/>
    </location>
</feature>
<gene>
    <name evidence="8" type="ORF">PCOR1329_LOCUS55566</name>
</gene>
<evidence type="ECO:0000256" key="2">
    <source>
        <dbReference type="ARBA" id="ARBA00022692"/>
    </source>
</evidence>
<dbReference type="InterPro" id="IPR005821">
    <property type="entry name" value="Ion_trans_dom"/>
</dbReference>
<dbReference type="SUPFAM" id="SSF81324">
    <property type="entry name" value="Voltage-gated potassium channels"/>
    <property type="match status" value="1"/>
</dbReference>
<keyword evidence="2 6" id="KW-0812">Transmembrane</keyword>
<comment type="subcellular location">
    <subcellularLocation>
        <location evidence="1">Membrane</location>
        <topology evidence="1">Multi-pass membrane protein</topology>
    </subcellularLocation>
</comment>
<evidence type="ECO:0000313" key="9">
    <source>
        <dbReference type="Proteomes" id="UP001189429"/>
    </source>
</evidence>
<sequence>RPFWPNACGRPCGRPGRPWRRRPGSARQEMGDLRAALAEERERLNTILDEVDEALGRLEPASHKEALRCIEPGSPKEQTGAKPAGAPPHEREGGEQPSAPPMGALPPGMLRASVCPTSKDSPGVRFQPASQAPSMAWQSGSSGKDRATARSDGAGSLGAVVAPSPPPVQMTPLMPVDIPKKDESMPRLSGIVRSRQTDSNSCSGSQPGGISDGVRRTREFEKRGSIRKAKQIFANADQMKEQVQQAILQPDYDVRELYKTEGCFQAVARSSIFDICGLTLIMLNAVWLGIETDLNEKALLVDADPPFIIVENFFCTCFCAELLIKFMAFSRKTDVLKDSWFVFDSVLVCFMAAETWLLSILVWVTAGSLTANSSSTSVLRVVRLFRMTRAARVARVLKAVPELMVIGHGIVIVARTVVVIFCLCSLGHLHLRDRLHPARQGHRAREEALPRHADHHGHAAARRHPPRHRPDHAGDGDGAFLLRGVLLHLRADGVRDDHESSGVLVEVVAVVASVEKEKNQVASVKRVLQKWAPEADMDGDNLFGVSEFKRMLNHAGCAKDLNDVGVDAVALIDHADFVYRNKTELTFAELLAVVLGLRGRNDPKVQDLVQLRKFLHVEMLRIEMSLEIGGGLSGGVSEDLF</sequence>
<feature type="compositionally biased region" description="Basic residues" evidence="5">
    <location>
        <begin position="453"/>
        <end position="470"/>
    </location>
</feature>
<keyword evidence="9" id="KW-1185">Reference proteome</keyword>
<feature type="region of interest" description="Disordered" evidence="5">
    <location>
        <begin position="1"/>
        <end position="31"/>
    </location>
</feature>
<feature type="region of interest" description="Disordered" evidence="5">
    <location>
        <begin position="57"/>
        <end position="152"/>
    </location>
</feature>
<feature type="transmembrane region" description="Helical" evidence="6">
    <location>
        <begin position="405"/>
        <end position="429"/>
    </location>
</feature>
<comment type="caution">
    <text evidence="8">The sequence shown here is derived from an EMBL/GenBank/DDBJ whole genome shotgun (WGS) entry which is preliminary data.</text>
</comment>
<name>A0ABN9VAV6_9DINO</name>
<feature type="compositionally biased region" description="Basic and acidic residues" evidence="5">
    <location>
        <begin position="57"/>
        <end position="68"/>
    </location>
</feature>
<protein>
    <recommendedName>
        <fullName evidence="7">Ion transport domain-containing protein</fullName>
    </recommendedName>
</protein>
<evidence type="ECO:0000256" key="4">
    <source>
        <dbReference type="ARBA" id="ARBA00023136"/>
    </source>
</evidence>
<reference evidence="8" key="1">
    <citation type="submission" date="2023-10" db="EMBL/GenBank/DDBJ databases">
        <authorList>
            <person name="Chen Y."/>
            <person name="Shah S."/>
            <person name="Dougan E. K."/>
            <person name="Thang M."/>
            <person name="Chan C."/>
        </authorList>
    </citation>
    <scope>NUCLEOTIDE SEQUENCE [LARGE SCALE GENOMIC DNA]</scope>
</reference>
<evidence type="ECO:0000259" key="7">
    <source>
        <dbReference type="Pfam" id="PF00520"/>
    </source>
</evidence>
<evidence type="ECO:0000256" key="6">
    <source>
        <dbReference type="SAM" id="Phobius"/>
    </source>
</evidence>
<dbReference type="Gene3D" id="1.20.120.350">
    <property type="entry name" value="Voltage-gated potassium channels. Chain C"/>
    <property type="match status" value="1"/>
</dbReference>
<accession>A0ABN9VAV6</accession>
<feature type="domain" description="Ion transport" evidence="7">
    <location>
        <begin position="271"/>
        <end position="425"/>
    </location>
</feature>
<dbReference type="PANTHER" id="PTHR10037">
    <property type="entry name" value="VOLTAGE-GATED CATION CHANNEL CALCIUM AND SODIUM"/>
    <property type="match status" value="1"/>
</dbReference>
<feature type="transmembrane region" description="Helical" evidence="6">
    <location>
        <begin position="266"/>
        <end position="287"/>
    </location>
</feature>
<feature type="region of interest" description="Disordered" evidence="5">
    <location>
        <begin position="193"/>
        <end position="213"/>
    </location>
</feature>
<feature type="transmembrane region" description="Helical" evidence="6">
    <location>
        <begin position="307"/>
        <end position="328"/>
    </location>
</feature>
<evidence type="ECO:0000256" key="3">
    <source>
        <dbReference type="ARBA" id="ARBA00022989"/>
    </source>
</evidence>
<keyword evidence="4 6" id="KW-0472">Membrane</keyword>
<evidence type="ECO:0000256" key="1">
    <source>
        <dbReference type="ARBA" id="ARBA00004141"/>
    </source>
</evidence>
<dbReference type="InterPro" id="IPR027359">
    <property type="entry name" value="Volt_channel_dom_sf"/>
</dbReference>